<dbReference type="EMBL" id="JACJJL010000015">
    <property type="protein sequence ID" value="MBM6662063.1"/>
    <property type="molecule type" value="Genomic_DNA"/>
</dbReference>
<dbReference type="RefSeq" id="WP_205110140.1">
    <property type="nucleotide sequence ID" value="NZ_JACJJL010000015.1"/>
</dbReference>
<proteinExistence type="predicted"/>
<feature type="domain" description="NusG-like N-terminal" evidence="2">
    <location>
        <begin position="13"/>
        <end position="78"/>
    </location>
</feature>
<accession>A0A939B3I8</accession>
<protein>
    <submittedName>
        <fullName evidence="3">Antitermination protein NusG</fullName>
    </submittedName>
</protein>
<reference evidence="3 4" key="1">
    <citation type="journal article" date="2021" name="Sci. Rep.">
        <title>The distribution of antibiotic resistance genes in chicken gut microbiota commensals.</title>
        <authorList>
            <person name="Juricova H."/>
            <person name="Matiasovicova J."/>
            <person name="Kubasova T."/>
            <person name="Cejkova D."/>
            <person name="Rychlik I."/>
        </authorList>
    </citation>
    <scope>NUCLEOTIDE SEQUENCE [LARGE SCALE GENOMIC DNA]</scope>
    <source>
        <strain evidence="3 4">An819</strain>
    </source>
</reference>
<keyword evidence="4" id="KW-1185">Reference proteome</keyword>
<keyword evidence="1" id="KW-0804">Transcription</keyword>
<dbReference type="Gene3D" id="3.30.70.940">
    <property type="entry name" value="NusG, N-terminal domain"/>
    <property type="match status" value="1"/>
</dbReference>
<dbReference type="AlphaFoldDB" id="A0A939B3I8"/>
<gene>
    <name evidence="3" type="ORF">H6B30_09940</name>
</gene>
<sequence>MPLTDKLNHIDYNWYLVRTKPGHEKELCSIIECCKSETKNILEAYCPTHTTVNVYHGGNERRMPLFDGYVFVLATQKALADFIRDKYPNASIRYNRKQAKEDKATPCTIPEVQMKAFMDFNENYADKVVVLERPYADYAKNPNEHNIPNEIVRVLDGPLAGCEGYVCRFRRKRGLVFEVQGVMPGSHLTVYYPNIYELHVVRLHNAEGDRLSIGTEKDRAADLLVGVLQACGCGKRTLSMLHYIIEHLAANLSLTSLCLDLLKQNHKALSHRLAEMTNEEAGQLLNLARYEHDNNGYVRKAYSKLIIRPFLTPTSGIDMEGKGEITFKHDEFTEIIRRVDISEEIYYPSKKKSAKVAETYYAHIGLVENHDSKEYTLFANWDYFLGEYFLTSGKANEQLVKGTVKHVVCATQGACESSTINGKLKQDEKEKLIESFRNYSPTLYKTLTDESSPVKAISGFKIGDNCLNVFAIKSKPKERATATDTLIHTCISICTEINTTNHLALWRRYLQTVWLHK</sequence>
<name>A0A939B3I8_9BACT</name>
<organism evidence="3 4">
    <name type="scientific">Marseilla massiliensis</name>
    <dbReference type="NCBI Taxonomy" id="1841864"/>
    <lineage>
        <taxon>Bacteria</taxon>
        <taxon>Pseudomonadati</taxon>
        <taxon>Bacteroidota</taxon>
        <taxon>Bacteroidia</taxon>
        <taxon>Bacteroidales</taxon>
        <taxon>Prevotellaceae</taxon>
        <taxon>Marseilla</taxon>
    </lineage>
</organism>
<evidence type="ECO:0000256" key="1">
    <source>
        <dbReference type="ARBA" id="ARBA00023163"/>
    </source>
</evidence>
<dbReference type="Pfam" id="PF02357">
    <property type="entry name" value="NusG"/>
    <property type="match status" value="1"/>
</dbReference>
<dbReference type="SUPFAM" id="SSF82679">
    <property type="entry name" value="N-utilization substance G protein NusG, N-terminal domain"/>
    <property type="match status" value="1"/>
</dbReference>
<evidence type="ECO:0000313" key="3">
    <source>
        <dbReference type="EMBL" id="MBM6662063.1"/>
    </source>
</evidence>
<dbReference type="InterPro" id="IPR006645">
    <property type="entry name" value="NGN-like_dom"/>
</dbReference>
<dbReference type="Proteomes" id="UP000764045">
    <property type="component" value="Unassembled WGS sequence"/>
</dbReference>
<comment type="caution">
    <text evidence="3">The sequence shown here is derived from an EMBL/GenBank/DDBJ whole genome shotgun (WGS) entry which is preliminary data.</text>
</comment>
<evidence type="ECO:0000313" key="4">
    <source>
        <dbReference type="Proteomes" id="UP000764045"/>
    </source>
</evidence>
<dbReference type="GO" id="GO:0006354">
    <property type="term" value="P:DNA-templated transcription elongation"/>
    <property type="evidence" value="ECO:0007669"/>
    <property type="project" value="InterPro"/>
</dbReference>
<evidence type="ECO:0000259" key="2">
    <source>
        <dbReference type="Pfam" id="PF02357"/>
    </source>
</evidence>
<dbReference type="InterPro" id="IPR036735">
    <property type="entry name" value="NGN_dom_sf"/>
</dbReference>